<dbReference type="Proteomes" id="UP000188268">
    <property type="component" value="Unassembled WGS sequence"/>
</dbReference>
<reference evidence="1 2" key="1">
    <citation type="submission" date="2013-09" db="EMBL/GenBank/DDBJ databases">
        <title>Corchorus capsularis genome sequencing.</title>
        <authorList>
            <person name="Alam M."/>
            <person name="Haque M.S."/>
            <person name="Islam M.S."/>
            <person name="Emdad E.M."/>
            <person name="Islam M.M."/>
            <person name="Ahmed B."/>
            <person name="Halim A."/>
            <person name="Hossen Q.M.M."/>
            <person name="Hossain M.Z."/>
            <person name="Ahmed R."/>
            <person name="Khan M.M."/>
            <person name="Islam R."/>
            <person name="Rashid M.M."/>
            <person name="Khan S.A."/>
            <person name="Rahman M.S."/>
            <person name="Alam M."/>
        </authorList>
    </citation>
    <scope>NUCLEOTIDE SEQUENCE [LARGE SCALE GENOMIC DNA]</scope>
    <source>
        <strain evidence="2">cv. CVL-1</strain>
        <tissue evidence="1">Whole seedling</tissue>
    </source>
</reference>
<accession>A0A1R3JKS4</accession>
<organism evidence="1 2">
    <name type="scientific">Corchorus capsularis</name>
    <name type="common">Jute</name>
    <dbReference type="NCBI Taxonomy" id="210143"/>
    <lineage>
        <taxon>Eukaryota</taxon>
        <taxon>Viridiplantae</taxon>
        <taxon>Streptophyta</taxon>
        <taxon>Embryophyta</taxon>
        <taxon>Tracheophyta</taxon>
        <taxon>Spermatophyta</taxon>
        <taxon>Magnoliopsida</taxon>
        <taxon>eudicotyledons</taxon>
        <taxon>Gunneridae</taxon>
        <taxon>Pentapetalae</taxon>
        <taxon>rosids</taxon>
        <taxon>malvids</taxon>
        <taxon>Malvales</taxon>
        <taxon>Malvaceae</taxon>
        <taxon>Grewioideae</taxon>
        <taxon>Apeibeae</taxon>
        <taxon>Corchorus</taxon>
    </lineage>
</organism>
<proteinExistence type="predicted"/>
<evidence type="ECO:0000313" key="2">
    <source>
        <dbReference type="Proteomes" id="UP000188268"/>
    </source>
</evidence>
<sequence>MSRRFYPPPLFHLLKIRLLSNENREGRQIVKSGNMKAWITSIGNDPMTSTKAVDGLGDSECKMSWSFCPPTLVHLLKVRLDSNEKRKERQFVKSGNMKAWLANIGNDTVIIKAAHEAILRAKIHICNGDDQTCKVPCVVYWEKPIKGFKVNSDGSYGQKRGSYGGVVIRDTSGNVIWQWQNVLNHKLLSPPKNPLELEADYEKRKTKFFIDHGAFLSEMLALGAAYAQFVNYFKMNTRSSQYSLDLKKKMSSHNIVYEARELNQAVDFLAKHKLPASAKTRHDKKTLNSFAKIIQDDRAGVPYIRFPKGFFVG</sequence>
<dbReference type="Gramene" id="OMO95452">
    <property type="protein sequence ID" value="OMO95452"/>
    <property type="gene ID" value="CCACVL1_05409"/>
</dbReference>
<dbReference type="AlphaFoldDB" id="A0A1R3JKS4"/>
<name>A0A1R3JKS4_COCAP</name>
<dbReference type="EMBL" id="AWWV01007655">
    <property type="protein sequence ID" value="OMO95452.1"/>
    <property type="molecule type" value="Genomic_DNA"/>
</dbReference>
<keyword evidence="2" id="KW-1185">Reference proteome</keyword>
<protein>
    <submittedName>
        <fullName evidence="1">Uncharacterized protein</fullName>
    </submittedName>
</protein>
<evidence type="ECO:0000313" key="1">
    <source>
        <dbReference type="EMBL" id="OMO95452.1"/>
    </source>
</evidence>
<comment type="caution">
    <text evidence="1">The sequence shown here is derived from an EMBL/GenBank/DDBJ whole genome shotgun (WGS) entry which is preliminary data.</text>
</comment>
<gene>
    <name evidence="1" type="ORF">CCACVL1_05409</name>
</gene>